<dbReference type="STRING" id="1802114.A2719_00740"/>
<evidence type="ECO:0000313" key="3">
    <source>
        <dbReference type="Proteomes" id="UP000177480"/>
    </source>
</evidence>
<evidence type="ECO:0008006" key="4">
    <source>
        <dbReference type="Google" id="ProtNLM"/>
    </source>
</evidence>
<accession>A0A1G2G040</accession>
<dbReference type="Proteomes" id="UP000177480">
    <property type="component" value="Unassembled WGS sequence"/>
</dbReference>
<proteinExistence type="predicted"/>
<keyword evidence="1" id="KW-0175">Coiled coil</keyword>
<organism evidence="2 3">
    <name type="scientific">Candidatus Ryanbacteria bacterium RIFCSPHIGHO2_01_FULL_45_22</name>
    <dbReference type="NCBI Taxonomy" id="1802114"/>
    <lineage>
        <taxon>Bacteria</taxon>
        <taxon>Candidatus Ryaniibacteriota</taxon>
    </lineage>
</organism>
<dbReference type="InterPro" id="IPR007060">
    <property type="entry name" value="FtsL/DivIC"/>
</dbReference>
<evidence type="ECO:0000256" key="1">
    <source>
        <dbReference type="SAM" id="Coils"/>
    </source>
</evidence>
<gene>
    <name evidence="2" type="ORF">A2719_00740</name>
</gene>
<comment type="caution">
    <text evidence="2">The sequence shown here is derived from an EMBL/GenBank/DDBJ whole genome shotgun (WGS) entry which is preliminary data.</text>
</comment>
<dbReference type="EMBL" id="MHNK01000019">
    <property type="protein sequence ID" value="OGZ43208.1"/>
    <property type="molecule type" value="Genomic_DNA"/>
</dbReference>
<evidence type="ECO:0000313" key="2">
    <source>
        <dbReference type="EMBL" id="OGZ43208.1"/>
    </source>
</evidence>
<sequence>MRDFQEPSRWRAIFASRAVLSILLLLLLGMGVMSFRALEAGWSAEAERAAVTEHVQELEEKKSALTSELEELRSQEGVEREARQRLNFRKQGEEIIIIRDTNGDQPREEVTKAGLFSRLLQWIGIP</sequence>
<protein>
    <recommendedName>
        <fullName evidence="4">Septum formation initiator</fullName>
    </recommendedName>
</protein>
<feature type="coiled-coil region" evidence="1">
    <location>
        <begin position="48"/>
        <end position="75"/>
    </location>
</feature>
<dbReference type="AlphaFoldDB" id="A0A1G2G040"/>
<name>A0A1G2G040_9BACT</name>
<dbReference type="Pfam" id="PF04977">
    <property type="entry name" value="DivIC"/>
    <property type="match status" value="1"/>
</dbReference>
<reference evidence="2 3" key="1">
    <citation type="journal article" date="2016" name="Nat. Commun.">
        <title>Thousands of microbial genomes shed light on interconnected biogeochemical processes in an aquifer system.</title>
        <authorList>
            <person name="Anantharaman K."/>
            <person name="Brown C.T."/>
            <person name="Hug L.A."/>
            <person name="Sharon I."/>
            <person name="Castelle C.J."/>
            <person name="Probst A.J."/>
            <person name="Thomas B.C."/>
            <person name="Singh A."/>
            <person name="Wilkins M.J."/>
            <person name="Karaoz U."/>
            <person name="Brodie E.L."/>
            <person name="Williams K.H."/>
            <person name="Hubbard S.S."/>
            <person name="Banfield J.F."/>
        </authorList>
    </citation>
    <scope>NUCLEOTIDE SEQUENCE [LARGE SCALE GENOMIC DNA]</scope>
</reference>